<evidence type="ECO:0000259" key="4">
    <source>
        <dbReference type="PROSITE" id="PS50825"/>
    </source>
</evidence>
<reference evidence="5 6" key="1">
    <citation type="submission" date="2023-06" db="EMBL/GenBank/DDBJ databases">
        <authorList>
            <person name="Ye Y.-Q."/>
            <person name="Du Z.-J."/>
        </authorList>
    </citation>
    <scope>NUCLEOTIDE SEQUENCE [LARGE SCALE GENOMIC DNA]</scope>
    <source>
        <strain evidence="5 6">SDUM287046</strain>
    </source>
</reference>
<evidence type="ECO:0000256" key="3">
    <source>
        <dbReference type="SAM" id="SignalP"/>
    </source>
</evidence>
<dbReference type="RefSeq" id="WP_290254300.1">
    <property type="nucleotide sequence ID" value="NZ_JAUGQQ010000003.1"/>
</dbReference>
<feature type="chain" id="PRO_5045919009" evidence="3">
    <location>
        <begin position="21"/>
        <end position="709"/>
    </location>
</feature>
<gene>
    <name evidence="5" type="ORF">QRD02_07425</name>
</gene>
<keyword evidence="1 3" id="KW-0732">Signal</keyword>
<dbReference type="SUPFAM" id="SSF50998">
    <property type="entry name" value="Quinoprotein alcohol dehydrogenase-like"/>
    <property type="match status" value="1"/>
</dbReference>
<evidence type="ECO:0000313" key="6">
    <source>
        <dbReference type="Proteomes" id="UP001244787"/>
    </source>
</evidence>
<dbReference type="InterPro" id="IPR003410">
    <property type="entry name" value="HYR_dom"/>
</dbReference>
<dbReference type="EMBL" id="JAUGQQ010000003">
    <property type="protein sequence ID" value="MDN3724208.1"/>
    <property type="molecule type" value="Genomic_DNA"/>
</dbReference>
<protein>
    <submittedName>
        <fullName evidence="5">T9SS type A sorting domain-containing protein</fullName>
    </submittedName>
</protein>
<dbReference type="Pfam" id="PF02494">
    <property type="entry name" value="HYR"/>
    <property type="match status" value="1"/>
</dbReference>
<feature type="domain" description="HYR" evidence="4">
    <location>
        <begin position="534"/>
        <end position="620"/>
    </location>
</feature>
<dbReference type="InterPro" id="IPR026444">
    <property type="entry name" value="Secre_tail"/>
</dbReference>
<dbReference type="PANTHER" id="PTHR24273:SF32">
    <property type="entry name" value="HYALIN"/>
    <property type="match status" value="1"/>
</dbReference>
<evidence type="ECO:0000256" key="1">
    <source>
        <dbReference type="ARBA" id="ARBA00022729"/>
    </source>
</evidence>
<name>A0ABT8DLV4_9FLAO</name>
<evidence type="ECO:0000256" key="2">
    <source>
        <dbReference type="ARBA" id="ARBA00022737"/>
    </source>
</evidence>
<evidence type="ECO:0000313" key="5">
    <source>
        <dbReference type="EMBL" id="MDN3724208.1"/>
    </source>
</evidence>
<keyword evidence="6" id="KW-1185">Reference proteome</keyword>
<dbReference type="PANTHER" id="PTHR24273">
    <property type="entry name" value="FI04643P-RELATED"/>
    <property type="match status" value="1"/>
</dbReference>
<comment type="caution">
    <text evidence="5">The sequence shown here is derived from an EMBL/GenBank/DDBJ whole genome shotgun (WGS) entry which is preliminary data.</text>
</comment>
<dbReference type="PROSITE" id="PS50825">
    <property type="entry name" value="HYR"/>
    <property type="match status" value="1"/>
</dbReference>
<proteinExistence type="predicted"/>
<dbReference type="InterPro" id="IPR011047">
    <property type="entry name" value="Quinoprotein_ADH-like_sf"/>
</dbReference>
<dbReference type="Proteomes" id="UP001244787">
    <property type="component" value="Unassembled WGS sequence"/>
</dbReference>
<accession>A0ABT8DLV4</accession>
<dbReference type="NCBIfam" id="TIGR04183">
    <property type="entry name" value="Por_Secre_tail"/>
    <property type="match status" value="1"/>
</dbReference>
<sequence>MKYLISTIVSLISFVGFAQAPCDILFDSLETTDGIFISAEVADATPNIPVISKIDLTGEEVWRIEDDIDGYTHLTYIELFEFSDGFLYALLTIPQTHHNSSPNKKILKIDPVAGTILWESQIYVSDRDSPAGLIDYDGDRLLFYNPKRNTNGGNISGWEVIMFEKLSGDADLIYESNQTLSSLKMVKDSKGNMYHSFIRRDNADSPYRTSLRKVNGLDFKNVIWENDYYHWENGVASMEEMSNLYINNLDEIYAFSINSNTTDLFKINSLDGSETWSINNVGYEERVSDFHFHDNSMYFSLAHLLVGGNSTYFHIVKVNLQNAAIEWSSNLHMTVVGQSTPRTGDKEAILSFDFDCDGNIFATGYYGDANYGPGAWGIMKINGQNGTKMNDLTVTYDTEFIDEESSGLKAFVINNTPIFLGNIEYEPLKNTRAFVTTNTDLTTIESLVDLCGLAPDSFPTAVCTDFTGVLNANGEFTLTPADIDNGSYDLQGDITMSIDVTDFTCDDLGETEVTLTVTDNIGQVSTCTAIVTIVDDEAPTITNCPTAPITELIPMGESFTIPDYVATLGLTITDNCDSSFSGQTPPMGTLVGPGTTAIEITGMDTAGNEVTCTFDLIVEEILGVEENNLKNSLVFYPNPTNGILVLVNTNSIDLLSAEIMNTHGSVIKKIDLKTENQTTEISLENLASGVYYIRVNGTDAHYIKKIIKN</sequence>
<organism evidence="5 6">
    <name type="scientific">Aequorivita aurantiaca</name>
    <dbReference type="NCBI Taxonomy" id="3053356"/>
    <lineage>
        <taxon>Bacteria</taxon>
        <taxon>Pseudomonadati</taxon>
        <taxon>Bacteroidota</taxon>
        <taxon>Flavobacteriia</taxon>
        <taxon>Flavobacteriales</taxon>
        <taxon>Flavobacteriaceae</taxon>
        <taxon>Aequorivita</taxon>
    </lineage>
</organism>
<feature type="signal peptide" evidence="3">
    <location>
        <begin position="1"/>
        <end position="20"/>
    </location>
</feature>
<dbReference type="Pfam" id="PF18962">
    <property type="entry name" value="Por_Secre_tail"/>
    <property type="match status" value="1"/>
</dbReference>
<keyword evidence="2" id="KW-0677">Repeat</keyword>